<organism evidence="1 2">
    <name type="scientific">Talaromyces stipitatus (strain ATCC 10500 / CBS 375.48 / QM 6759 / NRRL 1006)</name>
    <name type="common">Penicillium stipitatum</name>
    <dbReference type="NCBI Taxonomy" id="441959"/>
    <lineage>
        <taxon>Eukaryota</taxon>
        <taxon>Fungi</taxon>
        <taxon>Dikarya</taxon>
        <taxon>Ascomycota</taxon>
        <taxon>Pezizomycotina</taxon>
        <taxon>Eurotiomycetes</taxon>
        <taxon>Eurotiomycetidae</taxon>
        <taxon>Eurotiales</taxon>
        <taxon>Trichocomaceae</taxon>
        <taxon>Talaromyces</taxon>
        <taxon>Talaromyces sect. Talaromyces</taxon>
    </lineage>
</organism>
<evidence type="ECO:0000313" key="2">
    <source>
        <dbReference type="Proteomes" id="UP000001745"/>
    </source>
</evidence>
<dbReference type="AlphaFoldDB" id="B8ML85"/>
<dbReference type="STRING" id="441959.B8ML85"/>
<evidence type="ECO:0000313" key="1">
    <source>
        <dbReference type="EMBL" id="EED15000.1"/>
    </source>
</evidence>
<dbReference type="InterPro" id="IPR036412">
    <property type="entry name" value="HAD-like_sf"/>
</dbReference>
<protein>
    <submittedName>
        <fullName evidence="1">Uncharacterized protein</fullName>
    </submittedName>
</protein>
<dbReference type="Pfam" id="PF09419">
    <property type="entry name" value="PGP_phosphatase"/>
    <property type="match status" value="1"/>
</dbReference>
<dbReference type="VEuPathDB" id="FungiDB:TSTA_044660"/>
<proteinExistence type="predicted"/>
<dbReference type="RefSeq" id="XP_002484953.1">
    <property type="nucleotide sequence ID" value="XM_002484908.1"/>
</dbReference>
<dbReference type="InterPro" id="IPR027706">
    <property type="entry name" value="PGP_Pase"/>
</dbReference>
<sequence length="231" mass="25562">MAPLLNTNLQAFNLTVSTLLKQPSHLLPNLTISTFLDLPEQIGAHLPSRSPNEGEKPNIKALILDKDNTLCPPNTTSIPTPYLQKLEQLRTSPTSPFNLKTNPDGVLIVSNTAGSRPGSRRYENEARTLEEKLRYLRIPVFRVRSSSEGGDGGVITRPDEVVVVGDRLGTDTLMAAQMGSWSVWCKDGVTHSVSNEPGMDYRGFLAKVEIVLERYLRETKGVKVRVPKGWE</sequence>
<dbReference type="Gene3D" id="3.40.50.1000">
    <property type="entry name" value="HAD superfamily/HAD-like"/>
    <property type="match status" value="1"/>
</dbReference>
<dbReference type="OrthoDB" id="198652at2759"/>
<dbReference type="PhylomeDB" id="B8ML85"/>
<dbReference type="InterPro" id="IPR023214">
    <property type="entry name" value="HAD_sf"/>
</dbReference>
<dbReference type="eggNOG" id="KOG2961">
    <property type="taxonomic scope" value="Eukaryota"/>
</dbReference>
<dbReference type="OMA" id="MLMANMM"/>
<accession>B8ML85</accession>
<dbReference type="Proteomes" id="UP000001745">
    <property type="component" value="Unassembled WGS sequence"/>
</dbReference>
<dbReference type="FunCoup" id="B8ML85">
    <property type="interactions" value="45"/>
</dbReference>
<dbReference type="EMBL" id="EQ962657">
    <property type="protein sequence ID" value="EED15000.1"/>
    <property type="molecule type" value="Genomic_DNA"/>
</dbReference>
<dbReference type="GeneID" id="8104142"/>
<dbReference type="GO" id="GO:0008962">
    <property type="term" value="F:phosphatidylglycerophosphatase activity"/>
    <property type="evidence" value="ECO:0007669"/>
    <property type="project" value="InterPro"/>
</dbReference>
<keyword evidence="2" id="KW-1185">Reference proteome</keyword>
<reference evidence="2" key="1">
    <citation type="journal article" date="2015" name="Genome Announc.">
        <title>Genome sequence of the AIDS-associated pathogen Penicillium marneffei (ATCC18224) and its near taxonomic relative Talaromyces stipitatus (ATCC10500).</title>
        <authorList>
            <person name="Nierman W.C."/>
            <person name="Fedorova-Abrams N.D."/>
            <person name="Andrianopoulos A."/>
        </authorList>
    </citation>
    <scope>NUCLEOTIDE SEQUENCE [LARGE SCALE GENOMIC DNA]</scope>
    <source>
        <strain evidence="2">ATCC 10500 / CBS 375.48 / QM 6759 / NRRL 1006</strain>
    </source>
</reference>
<dbReference type="HOGENOM" id="CLU_056221_3_0_1"/>
<dbReference type="SUPFAM" id="SSF56784">
    <property type="entry name" value="HAD-like"/>
    <property type="match status" value="1"/>
</dbReference>
<name>B8ML85_TALSN</name>
<gene>
    <name evidence="1" type="ORF">TSTA_044660</name>
</gene>
<dbReference type="InParanoid" id="B8ML85"/>